<reference evidence="1 2" key="1">
    <citation type="submission" date="2019-09" db="EMBL/GenBank/DDBJ databases">
        <authorList>
            <person name="Chandra G."/>
            <person name="Truman W A."/>
        </authorList>
    </citation>
    <scope>NUCLEOTIDE SEQUENCE [LARGE SCALE GENOMIC DNA]</scope>
    <source>
        <strain evidence="1">PS925</strain>
    </source>
</reference>
<dbReference type="Pfam" id="PF15594">
    <property type="entry name" value="Imm50"/>
    <property type="match status" value="1"/>
</dbReference>
<sequence>MIFWNELDGSTFFNKIFSAPVAIGEITLSSIKIDNERPVIIMEFDIAEYPDSPPAKWRESGLNTCRIGINCSNIANLSIKNIPTPDKISLKITKKEKGFNVTACNNESTIKFDTKHILLCGPSAYLNSEE</sequence>
<organism evidence="1 2">
    <name type="scientific">Pseudomonas fluorescens</name>
    <dbReference type="NCBI Taxonomy" id="294"/>
    <lineage>
        <taxon>Bacteria</taxon>
        <taxon>Pseudomonadati</taxon>
        <taxon>Pseudomonadota</taxon>
        <taxon>Gammaproteobacteria</taxon>
        <taxon>Pseudomonadales</taxon>
        <taxon>Pseudomonadaceae</taxon>
        <taxon>Pseudomonas</taxon>
    </lineage>
</organism>
<evidence type="ECO:0000313" key="1">
    <source>
        <dbReference type="EMBL" id="VVP79693.1"/>
    </source>
</evidence>
<protein>
    <recommendedName>
        <fullName evidence="3">Immunity protein 50 of polymorphic toxin system</fullName>
    </recommendedName>
</protein>
<dbReference type="AlphaFoldDB" id="A0A5E7S949"/>
<evidence type="ECO:0000313" key="2">
    <source>
        <dbReference type="Proteomes" id="UP000412311"/>
    </source>
</evidence>
<dbReference type="EMBL" id="CABVJG010000001">
    <property type="protein sequence ID" value="VVP79693.1"/>
    <property type="molecule type" value="Genomic_DNA"/>
</dbReference>
<gene>
    <name evidence="1" type="ORF">PS925_00366</name>
</gene>
<name>A0A5E7S949_PSEFL</name>
<accession>A0A5E7S949</accession>
<evidence type="ECO:0008006" key="3">
    <source>
        <dbReference type="Google" id="ProtNLM"/>
    </source>
</evidence>
<dbReference type="RefSeq" id="WP_150792452.1">
    <property type="nucleotide sequence ID" value="NZ_CABVJG010000001.1"/>
</dbReference>
<dbReference type="InterPro" id="IPR028957">
    <property type="entry name" value="Imm50"/>
</dbReference>
<dbReference type="Proteomes" id="UP000412311">
    <property type="component" value="Unassembled WGS sequence"/>
</dbReference>
<proteinExistence type="predicted"/>